<dbReference type="AlphaFoldDB" id="A0A656GIB0"/>
<dbReference type="Proteomes" id="UP000003465">
    <property type="component" value="Unassembled WGS sequence"/>
</dbReference>
<keyword evidence="1" id="KW-0843">Virulence</keyword>
<name>A0A656GIB0_PSEA0</name>
<evidence type="ECO:0000313" key="4">
    <source>
        <dbReference type="Proteomes" id="UP000003465"/>
    </source>
</evidence>
<evidence type="ECO:0000256" key="1">
    <source>
        <dbReference type="ARBA" id="ARBA00023026"/>
    </source>
</evidence>
<dbReference type="Pfam" id="PF03538">
    <property type="entry name" value="VRP1"/>
    <property type="match status" value="1"/>
</dbReference>
<evidence type="ECO:0000256" key="2">
    <source>
        <dbReference type="SAM" id="MobiDB-lite"/>
    </source>
</evidence>
<evidence type="ECO:0000313" key="3">
    <source>
        <dbReference type="EMBL" id="EGH25357.1"/>
    </source>
</evidence>
<protein>
    <submittedName>
        <fullName evidence="3">Insecticidal toxin complex protein</fullName>
    </submittedName>
</protein>
<organism evidence="3 4">
    <name type="scientific">Pseudomonas amygdali pv. mori str. 301020</name>
    <dbReference type="NCBI Taxonomy" id="629261"/>
    <lineage>
        <taxon>Bacteria</taxon>
        <taxon>Pseudomonadati</taxon>
        <taxon>Pseudomonadota</taxon>
        <taxon>Gammaproteobacteria</taxon>
        <taxon>Pseudomonadales</taxon>
        <taxon>Pseudomonadaceae</taxon>
        <taxon>Pseudomonas</taxon>
        <taxon>Pseudomonas amygdali</taxon>
    </lineage>
</organism>
<dbReference type="InterPro" id="IPR018003">
    <property type="entry name" value="Insecticidal_toxin/plasmid_vir"/>
</dbReference>
<gene>
    <name evidence="3" type="ORF">PSYMO_29593</name>
</gene>
<dbReference type="EMBL" id="AEAG01001276">
    <property type="protein sequence ID" value="EGH25357.1"/>
    <property type="molecule type" value="Genomic_DNA"/>
</dbReference>
<reference evidence="3 4" key="1">
    <citation type="journal article" date="2011" name="PLoS Pathog.">
        <title>Dynamic evolution of pathogenicity revealed by sequencing and comparative genomics of 19 Pseudomonas syringae isolates.</title>
        <authorList>
            <person name="Baltrus D.A."/>
            <person name="Nishimura M.T."/>
            <person name="Romanchuk A."/>
            <person name="Chang J.H."/>
            <person name="Mukhtar M.S."/>
            <person name="Cherkis K."/>
            <person name="Roach J."/>
            <person name="Grant S.R."/>
            <person name="Jones C.D."/>
            <person name="Dangl J.L."/>
        </authorList>
    </citation>
    <scope>NUCLEOTIDE SEQUENCE [LARGE SCALE GENOMIC DNA]</scope>
    <source>
        <strain evidence="3 4">301020</strain>
    </source>
</reference>
<accession>A0A656GIB0</accession>
<sequence length="296" mass="32038">MALPSASLEKSSSPTYASLFPENLAHTTSSGALDSNDGPLAYLSDLYQRAIKLEIMADNKAIKLGVRRPALGDLLLDETSAHQTVSALKLVIDILAHPAQMLAGITPLPNAIAASGSHATLPFHLAFQQMRAVLEQKGITLFDVHKLASYDYPNFCYQNFRQKDLRAAILSGSGLDPSLHTLLLDNETAAKADFFKTAYGVAGSATEALLAISDVALFRHQTGLSEQDLYDLLALKSTDDGKQTGFSTTVKRSEHLPVASKQRLQPVRFTVPRLSTTPAARQSPLQCPLRARQARN</sequence>
<comment type="caution">
    <text evidence="3">The sequence shown here is derived from an EMBL/GenBank/DDBJ whole genome shotgun (WGS) entry which is preliminary data.</text>
</comment>
<proteinExistence type="predicted"/>
<feature type="region of interest" description="Disordered" evidence="2">
    <location>
        <begin position="277"/>
        <end position="296"/>
    </location>
</feature>